<dbReference type="SUPFAM" id="SSF55073">
    <property type="entry name" value="Nucleotide cyclase"/>
    <property type="match status" value="1"/>
</dbReference>
<dbReference type="SMART" id="SM00471">
    <property type="entry name" value="HDc"/>
    <property type="match status" value="1"/>
</dbReference>
<proteinExistence type="predicted"/>
<dbReference type="CDD" id="cd00077">
    <property type="entry name" value="HDc"/>
    <property type="match status" value="1"/>
</dbReference>
<evidence type="ECO:0000313" key="4">
    <source>
        <dbReference type="EMBL" id="MPM96680.1"/>
    </source>
</evidence>
<gene>
    <name evidence="4" type="ORF">SDC9_143845</name>
</gene>
<dbReference type="InterPro" id="IPR037522">
    <property type="entry name" value="HD_GYP_dom"/>
</dbReference>
<evidence type="ECO:0000259" key="2">
    <source>
        <dbReference type="PROSITE" id="PS51831"/>
    </source>
</evidence>
<dbReference type="InterPro" id="IPR003607">
    <property type="entry name" value="HD/PDEase_dom"/>
</dbReference>
<dbReference type="AlphaFoldDB" id="A0A645E4H6"/>
<evidence type="ECO:0000259" key="1">
    <source>
        <dbReference type="PROSITE" id="PS50887"/>
    </source>
</evidence>
<reference evidence="4" key="1">
    <citation type="submission" date="2019-08" db="EMBL/GenBank/DDBJ databases">
        <authorList>
            <person name="Kucharzyk K."/>
            <person name="Murdoch R.W."/>
            <person name="Higgins S."/>
            <person name="Loffler F."/>
        </authorList>
    </citation>
    <scope>NUCLEOTIDE SEQUENCE</scope>
</reference>
<dbReference type="CDD" id="cd01949">
    <property type="entry name" value="GGDEF"/>
    <property type="match status" value="1"/>
</dbReference>
<protein>
    <recommendedName>
        <fullName evidence="5">Cyclic di-GMP phosphodiesterase</fullName>
    </recommendedName>
</protein>
<dbReference type="PROSITE" id="PS51832">
    <property type="entry name" value="HD_GYP"/>
    <property type="match status" value="1"/>
</dbReference>
<dbReference type="SMART" id="SM00267">
    <property type="entry name" value="GGDEF"/>
    <property type="match status" value="1"/>
</dbReference>
<dbReference type="PANTHER" id="PTHR43155:SF2">
    <property type="entry name" value="CYCLIC DI-GMP PHOSPHODIESTERASE PA4108"/>
    <property type="match status" value="1"/>
</dbReference>
<dbReference type="SUPFAM" id="SSF109604">
    <property type="entry name" value="HD-domain/PDEase-like"/>
    <property type="match status" value="1"/>
</dbReference>
<dbReference type="InterPro" id="IPR006675">
    <property type="entry name" value="HDIG_dom"/>
</dbReference>
<dbReference type="PROSITE" id="PS51831">
    <property type="entry name" value="HD"/>
    <property type="match status" value="1"/>
</dbReference>
<accession>A0A645E4H6</accession>
<dbReference type="PROSITE" id="PS50887">
    <property type="entry name" value="GGDEF"/>
    <property type="match status" value="1"/>
</dbReference>
<evidence type="ECO:0000259" key="3">
    <source>
        <dbReference type="PROSITE" id="PS51832"/>
    </source>
</evidence>
<dbReference type="InterPro" id="IPR043128">
    <property type="entry name" value="Rev_trsase/Diguanyl_cyclase"/>
</dbReference>
<feature type="domain" description="GGDEF" evidence="1">
    <location>
        <begin position="30"/>
        <end position="161"/>
    </location>
</feature>
<feature type="domain" description="HD-GYP" evidence="3">
    <location>
        <begin position="153"/>
        <end position="341"/>
    </location>
</feature>
<dbReference type="Pfam" id="PF13487">
    <property type="entry name" value="HD_5"/>
    <property type="match status" value="1"/>
</dbReference>
<feature type="domain" description="HD" evidence="2">
    <location>
        <begin position="175"/>
        <end position="297"/>
    </location>
</feature>
<dbReference type="Pfam" id="PF00990">
    <property type="entry name" value="GGDEF"/>
    <property type="match status" value="1"/>
</dbReference>
<dbReference type="InterPro" id="IPR006674">
    <property type="entry name" value="HD_domain"/>
</dbReference>
<dbReference type="Gene3D" id="3.30.70.270">
    <property type="match status" value="1"/>
</dbReference>
<dbReference type="InterPro" id="IPR029787">
    <property type="entry name" value="Nucleotide_cyclase"/>
</dbReference>
<dbReference type="Gene3D" id="1.10.3210.10">
    <property type="entry name" value="Hypothetical protein af1432"/>
    <property type="match status" value="1"/>
</dbReference>
<dbReference type="NCBIfam" id="TIGR00254">
    <property type="entry name" value="GGDEF"/>
    <property type="match status" value="1"/>
</dbReference>
<organism evidence="4">
    <name type="scientific">bioreactor metagenome</name>
    <dbReference type="NCBI Taxonomy" id="1076179"/>
    <lineage>
        <taxon>unclassified sequences</taxon>
        <taxon>metagenomes</taxon>
        <taxon>ecological metagenomes</taxon>
    </lineage>
</organism>
<name>A0A645E4H6_9ZZZZ</name>
<evidence type="ECO:0008006" key="5">
    <source>
        <dbReference type="Google" id="ProtNLM"/>
    </source>
</evidence>
<dbReference type="NCBIfam" id="TIGR00277">
    <property type="entry name" value="HDIG"/>
    <property type="match status" value="1"/>
</dbReference>
<dbReference type="PANTHER" id="PTHR43155">
    <property type="entry name" value="CYCLIC DI-GMP PHOSPHODIESTERASE PA4108-RELATED"/>
    <property type="match status" value="1"/>
</dbReference>
<sequence length="341" mass="39003">MAYHDHLTGLYNRLFFEETYANMLVSGNQYPIGILIGDINGLKMYNDTYGHLKGDEAMCNLIARLKEHLEPRHLLARIGGDEFAIIMPKASESEVRTMVYHLEEVLDAEKEGQPLNDLGISFGYSMQRHPQDPLDRLFKEAEAFMYHRKYFSSRSFRSRAIQAIMETLFSKSDRERKHSERVSHISERIAKAMKLDPDTVDKIRVAGLLHDIGKIGVDETLLNKPDKLDREEWEMVKLHSSKGANILSNTMEFHEMAHWIIAHHERVDGQGYPNHLAKEQIPLASRIIAVADAYEAMTTPKPYREALTGDEAVEELLKGAGSHWDAGVVHIFVHEVYKSLH</sequence>
<dbReference type="InterPro" id="IPR000160">
    <property type="entry name" value="GGDEF_dom"/>
</dbReference>
<dbReference type="EMBL" id="VSSQ01043036">
    <property type="protein sequence ID" value="MPM96680.1"/>
    <property type="molecule type" value="Genomic_DNA"/>
</dbReference>
<comment type="caution">
    <text evidence="4">The sequence shown here is derived from an EMBL/GenBank/DDBJ whole genome shotgun (WGS) entry which is preliminary data.</text>
</comment>